<dbReference type="Pfam" id="PF04909">
    <property type="entry name" value="Amidohydro_2"/>
    <property type="match status" value="1"/>
</dbReference>
<comment type="subunit">
    <text evidence="3">Monomer.</text>
</comment>
<keyword evidence="8" id="KW-0862">Zinc</keyword>
<feature type="domain" description="Amidohydrolase-related" evidence="11">
    <location>
        <begin position="14"/>
        <end position="337"/>
    </location>
</feature>
<keyword evidence="9" id="KW-0456">Lyase</keyword>
<evidence type="ECO:0000256" key="7">
    <source>
        <dbReference type="ARBA" id="ARBA00022793"/>
    </source>
</evidence>
<dbReference type="InterPro" id="IPR032465">
    <property type="entry name" value="ACMSD"/>
</dbReference>
<keyword evidence="7" id="KW-0210">Decarboxylase</keyword>
<evidence type="ECO:0000256" key="4">
    <source>
        <dbReference type="ARBA" id="ARBA00012365"/>
    </source>
</evidence>
<evidence type="ECO:0000256" key="10">
    <source>
        <dbReference type="ARBA" id="ARBA00031120"/>
    </source>
</evidence>
<sequence>MSTALSSACPACLDIHTHVVPRDFPRYAGKHQGARWPSMAAGPGCHRHVMLDGSVYRTVNQACWDMAARRDAMQDRQTTGHVLSPMPELLSYWLAPDDGLAMCRYLNDQIAMLAAFDPGRFHGLGAVPLQDVDAACRELEHVARTGLAGVEIGTNVQGVPIGDARFLPFFQTVRELDLAVFVHPLRPVGTERLVGPAGLAPLLAFPGETGLAAASLMTCGLPARVPGLRIAFSHGGGTLAMLLPRLQHGWETFEHVRAAMAASPREMARAFFYDSLVYDRDALRHLVTVFGETQVCVGSDFPFRIAEPRPRERVLQLGLDADTTEKMLHGNARRWLGGTRPSSPTSSPTL</sequence>
<evidence type="ECO:0000256" key="1">
    <source>
        <dbReference type="ARBA" id="ARBA00005079"/>
    </source>
</evidence>
<name>A0A556ANR5_9BURK</name>
<evidence type="ECO:0000256" key="2">
    <source>
        <dbReference type="ARBA" id="ARBA00005871"/>
    </source>
</evidence>
<dbReference type="InterPro" id="IPR032466">
    <property type="entry name" value="Metal_Hydrolase"/>
</dbReference>
<evidence type="ECO:0000256" key="3">
    <source>
        <dbReference type="ARBA" id="ARBA00011245"/>
    </source>
</evidence>
<comment type="similarity">
    <text evidence="2">Belongs to the metallo-dependent hydrolases superfamily. ACMSD family.</text>
</comment>
<dbReference type="PANTHER" id="PTHR21240:SF27">
    <property type="entry name" value="2-AMINO-3-CARBOXYMUCONATE-6-SEMIALDEHYDE DECARBOXYLASE"/>
    <property type="match status" value="1"/>
</dbReference>
<dbReference type="PANTHER" id="PTHR21240">
    <property type="entry name" value="2-AMINO-3-CARBOXYLMUCONATE-6-SEMIALDEHYDE DECARBOXYLASE"/>
    <property type="match status" value="1"/>
</dbReference>
<keyword evidence="6" id="KW-0479">Metal-binding</keyword>
<dbReference type="Gene3D" id="3.20.20.140">
    <property type="entry name" value="Metal-dependent hydrolases"/>
    <property type="match status" value="1"/>
</dbReference>
<dbReference type="Proteomes" id="UP000318405">
    <property type="component" value="Unassembled WGS sequence"/>
</dbReference>
<evidence type="ECO:0000313" key="13">
    <source>
        <dbReference type="Proteomes" id="UP000318405"/>
    </source>
</evidence>
<keyword evidence="12" id="KW-0378">Hydrolase</keyword>
<comment type="caution">
    <text evidence="12">The sequence shown here is derived from an EMBL/GenBank/DDBJ whole genome shotgun (WGS) entry which is preliminary data.</text>
</comment>
<evidence type="ECO:0000256" key="9">
    <source>
        <dbReference type="ARBA" id="ARBA00023239"/>
    </source>
</evidence>
<dbReference type="EMBL" id="VLTJ01000024">
    <property type="protein sequence ID" value="TSH94524.1"/>
    <property type="molecule type" value="Genomic_DNA"/>
</dbReference>
<dbReference type="OrthoDB" id="149172at2"/>
<dbReference type="GO" id="GO:0001760">
    <property type="term" value="F:aminocarboxymuconate-semialdehyde decarboxylase activity"/>
    <property type="evidence" value="ECO:0007669"/>
    <property type="project" value="UniProtKB-EC"/>
</dbReference>
<protein>
    <recommendedName>
        <fullName evidence="5">2-amino-3-carboxymuconate-6-semialdehyde decarboxylase</fullName>
        <ecNumber evidence="4">4.1.1.45</ecNumber>
    </recommendedName>
    <alternativeName>
        <fullName evidence="10">Picolinate carboxylase</fullName>
    </alternativeName>
</protein>
<reference evidence="12 13" key="1">
    <citation type="submission" date="2019-07" db="EMBL/GenBank/DDBJ databases">
        <title>Qingshengfaniella alkalisoli gen. nov., sp. nov., isolated from saline soil.</title>
        <authorList>
            <person name="Xu L."/>
            <person name="Huang X.-X."/>
            <person name="Sun J.-Q."/>
        </authorList>
    </citation>
    <scope>NUCLEOTIDE SEQUENCE [LARGE SCALE GENOMIC DNA]</scope>
    <source>
        <strain evidence="12 13">DSM 27279</strain>
    </source>
</reference>
<dbReference type="GO" id="GO:0005829">
    <property type="term" value="C:cytosol"/>
    <property type="evidence" value="ECO:0007669"/>
    <property type="project" value="TreeGrafter"/>
</dbReference>
<proteinExistence type="inferred from homology"/>
<dbReference type="GO" id="GO:0016787">
    <property type="term" value="F:hydrolase activity"/>
    <property type="evidence" value="ECO:0007669"/>
    <property type="project" value="UniProtKB-KW"/>
</dbReference>
<dbReference type="RefSeq" id="WP_143948585.1">
    <property type="nucleotide sequence ID" value="NZ_BAABMB010000001.1"/>
</dbReference>
<dbReference type="SUPFAM" id="SSF51556">
    <property type="entry name" value="Metallo-dependent hydrolases"/>
    <property type="match status" value="1"/>
</dbReference>
<dbReference type="AlphaFoldDB" id="A0A556ANR5"/>
<dbReference type="InterPro" id="IPR006680">
    <property type="entry name" value="Amidohydro-rel"/>
</dbReference>
<evidence type="ECO:0000313" key="12">
    <source>
        <dbReference type="EMBL" id="TSH94524.1"/>
    </source>
</evidence>
<evidence type="ECO:0000256" key="8">
    <source>
        <dbReference type="ARBA" id="ARBA00022833"/>
    </source>
</evidence>
<evidence type="ECO:0000256" key="5">
    <source>
        <dbReference type="ARBA" id="ARBA00021214"/>
    </source>
</evidence>
<keyword evidence="13" id="KW-1185">Reference proteome</keyword>
<accession>A0A556ANR5</accession>
<comment type="pathway">
    <text evidence="1">Secondary metabolite metabolism; quinolate metabolism.</text>
</comment>
<dbReference type="GO" id="GO:0046872">
    <property type="term" value="F:metal ion binding"/>
    <property type="evidence" value="ECO:0007669"/>
    <property type="project" value="UniProtKB-KW"/>
</dbReference>
<evidence type="ECO:0000256" key="6">
    <source>
        <dbReference type="ARBA" id="ARBA00022723"/>
    </source>
</evidence>
<organism evidence="12 13">
    <name type="scientific">Verticiella sediminum</name>
    <dbReference type="NCBI Taxonomy" id="1247510"/>
    <lineage>
        <taxon>Bacteria</taxon>
        <taxon>Pseudomonadati</taxon>
        <taxon>Pseudomonadota</taxon>
        <taxon>Betaproteobacteria</taxon>
        <taxon>Burkholderiales</taxon>
        <taxon>Alcaligenaceae</taxon>
        <taxon>Verticiella</taxon>
    </lineage>
</organism>
<dbReference type="GO" id="GO:0019748">
    <property type="term" value="P:secondary metabolic process"/>
    <property type="evidence" value="ECO:0007669"/>
    <property type="project" value="TreeGrafter"/>
</dbReference>
<dbReference type="EC" id="4.1.1.45" evidence="4"/>
<evidence type="ECO:0000259" key="11">
    <source>
        <dbReference type="Pfam" id="PF04909"/>
    </source>
</evidence>
<gene>
    <name evidence="12" type="ORF">FOZ76_12435</name>
</gene>